<gene>
    <name evidence="3" type="ORF">SV7mr_26060</name>
</gene>
<dbReference type="AlphaFoldDB" id="A0A517SVD6"/>
<dbReference type="CDD" id="cd00688">
    <property type="entry name" value="ISOPREN_C2_like"/>
    <property type="match status" value="1"/>
</dbReference>
<feature type="region of interest" description="Disordered" evidence="1">
    <location>
        <begin position="140"/>
        <end position="162"/>
    </location>
</feature>
<keyword evidence="2" id="KW-0732">Signal</keyword>
<dbReference type="Gene3D" id="1.50.10.20">
    <property type="match status" value="1"/>
</dbReference>
<protein>
    <submittedName>
        <fullName evidence="3">Glycosyl Hydrolase Family 88</fullName>
    </submittedName>
</protein>
<name>A0A517SVD6_9BACT</name>
<feature type="signal peptide" evidence="2">
    <location>
        <begin position="1"/>
        <end position="24"/>
    </location>
</feature>
<dbReference type="SUPFAM" id="SSF48239">
    <property type="entry name" value="Terpenoid cyclases/Protein prenyltransferases"/>
    <property type="match status" value="1"/>
</dbReference>
<organism evidence="3 4">
    <name type="scientific">Stieleria bergensis</name>
    <dbReference type="NCBI Taxonomy" id="2528025"/>
    <lineage>
        <taxon>Bacteria</taxon>
        <taxon>Pseudomonadati</taxon>
        <taxon>Planctomycetota</taxon>
        <taxon>Planctomycetia</taxon>
        <taxon>Pirellulales</taxon>
        <taxon>Pirellulaceae</taxon>
        <taxon>Stieleria</taxon>
    </lineage>
</organism>
<dbReference type="Proteomes" id="UP000315003">
    <property type="component" value="Chromosome"/>
</dbReference>
<dbReference type="InterPro" id="IPR008930">
    <property type="entry name" value="Terpenoid_cyclase/PrenylTrfase"/>
</dbReference>
<dbReference type="OrthoDB" id="266928at2"/>
<keyword evidence="3" id="KW-0378">Hydrolase</keyword>
<dbReference type="GO" id="GO:0016787">
    <property type="term" value="F:hydrolase activity"/>
    <property type="evidence" value="ECO:0007669"/>
    <property type="project" value="UniProtKB-KW"/>
</dbReference>
<reference evidence="3 4" key="1">
    <citation type="submission" date="2019-02" db="EMBL/GenBank/DDBJ databases">
        <title>Deep-cultivation of Planctomycetes and their phenomic and genomic characterization uncovers novel biology.</title>
        <authorList>
            <person name="Wiegand S."/>
            <person name="Jogler M."/>
            <person name="Boedeker C."/>
            <person name="Pinto D."/>
            <person name="Vollmers J."/>
            <person name="Rivas-Marin E."/>
            <person name="Kohn T."/>
            <person name="Peeters S.H."/>
            <person name="Heuer A."/>
            <person name="Rast P."/>
            <person name="Oberbeckmann S."/>
            <person name="Bunk B."/>
            <person name="Jeske O."/>
            <person name="Meyerdierks A."/>
            <person name="Storesund J.E."/>
            <person name="Kallscheuer N."/>
            <person name="Luecker S."/>
            <person name="Lage O.M."/>
            <person name="Pohl T."/>
            <person name="Merkel B.J."/>
            <person name="Hornburger P."/>
            <person name="Mueller R.-W."/>
            <person name="Bruemmer F."/>
            <person name="Labrenz M."/>
            <person name="Spormann A.M."/>
            <person name="Op den Camp H."/>
            <person name="Overmann J."/>
            <person name="Amann R."/>
            <person name="Jetten M.S.M."/>
            <person name="Mascher T."/>
            <person name="Medema M.H."/>
            <person name="Devos D.P."/>
            <person name="Kaster A.-K."/>
            <person name="Ovreas L."/>
            <person name="Rohde M."/>
            <person name="Galperin M.Y."/>
            <person name="Jogler C."/>
        </authorList>
    </citation>
    <scope>NUCLEOTIDE SEQUENCE [LARGE SCALE GENOMIC DNA]</scope>
    <source>
        <strain evidence="3 4">SV_7m_r</strain>
    </source>
</reference>
<accession>A0A517SVD6</accession>
<evidence type="ECO:0000313" key="4">
    <source>
        <dbReference type="Proteomes" id="UP000315003"/>
    </source>
</evidence>
<dbReference type="RefSeq" id="WP_145272357.1">
    <property type="nucleotide sequence ID" value="NZ_CP036272.1"/>
</dbReference>
<feature type="chain" id="PRO_5022045080" evidence="2">
    <location>
        <begin position="25"/>
        <end position="331"/>
    </location>
</feature>
<proteinExistence type="predicted"/>
<evidence type="ECO:0000256" key="1">
    <source>
        <dbReference type="SAM" id="MobiDB-lite"/>
    </source>
</evidence>
<sequence length="331" mass="36414" precursor="true">MSVLKCLTSLAIALSITTSLPATSPEPAQIRAAVKSSLPFIEDKGVWWIEKKDCVSCHRVTNMVWTLSAAKRHGFQVSEQLDEWIDWTIESSLSKNDEDKIAGQANKEGVAQLLIALGERADQDPHQQLADLLLKDQQDNGSWKAGGQLPAQKRPKPETDQTSTMWLALAMQQSKPSPRQAPVLAKAETFIKQAPDGKSTEWFVLRLLLANQTNNNAQRDEMVKQLIQQQQADGGWGWMVDAESDALGTGMAVYALTQAKATEPLDAAGIQSSIENAQTFLVETQREDGSWPVKGTKEKRKDKVSETAVYWGTTWAALGLIHTLPEPAANK</sequence>
<dbReference type="EMBL" id="CP036272">
    <property type="protein sequence ID" value="QDT60089.1"/>
    <property type="molecule type" value="Genomic_DNA"/>
</dbReference>
<evidence type="ECO:0000313" key="3">
    <source>
        <dbReference type="EMBL" id="QDT60089.1"/>
    </source>
</evidence>
<keyword evidence="4" id="KW-1185">Reference proteome</keyword>
<evidence type="ECO:0000256" key="2">
    <source>
        <dbReference type="SAM" id="SignalP"/>
    </source>
</evidence>